<protein>
    <submittedName>
        <fullName evidence="9">Uncharacterized MFS-type transporter</fullName>
    </submittedName>
</protein>
<evidence type="ECO:0000256" key="3">
    <source>
        <dbReference type="ARBA" id="ARBA00022475"/>
    </source>
</evidence>
<evidence type="ECO:0000256" key="5">
    <source>
        <dbReference type="ARBA" id="ARBA00022989"/>
    </source>
</evidence>
<organism evidence="9">
    <name type="scientific">uncultured Frankineae bacterium</name>
    <dbReference type="NCBI Taxonomy" id="437475"/>
    <lineage>
        <taxon>Bacteria</taxon>
        <taxon>Bacillati</taxon>
        <taxon>Actinomycetota</taxon>
        <taxon>Actinomycetes</taxon>
        <taxon>Frankiales</taxon>
        <taxon>environmental samples</taxon>
    </lineage>
</organism>
<feature type="transmembrane region" description="Helical" evidence="7">
    <location>
        <begin position="209"/>
        <end position="229"/>
    </location>
</feature>
<reference evidence="9" key="1">
    <citation type="submission" date="2020-02" db="EMBL/GenBank/DDBJ databases">
        <authorList>
            <person name="Meier V. D."/>
        </authorList>
    </citation>
    <scope>NUCLEOTIDE SEQUENCE</scope>
    <source>
        <strain evidence="9">AVDCRST_MAG16</strain>
    </source>
</reference>
<feature type="transmembrane region" description="Helical" evidence="7">
    <location>
        <begin position="279"/>
        <end position="302"/>
    </location>
</feature>
<evidence type="ECO:0000256" key="7">
    <source>
        <dbReference type="SAM" id="Phobius"/>
    </source>
</evidence>
<accession>A0A6J4KS99</accession>
<keyword evidence="5 7" id="KW-1133">Transmembrane helix</keyword>
<evidence type="ECO:0000256" key="6">
    <source>
        <dbReference type="ARBA" id="ARBA00023136"/>
    </source>
</evidence>
<dbReference type="AlphaFoldDB" id="A0A6J4KS99"/>
<feature type="transmembrane region" description="Helical" evidence="7">
    <location>
        <begin position="341"/>
        <end position="359"/>
    </location>
</feature>
<name>A0A6J4KS99_9ACTN</name>
<evidence type="ECO:0000313" key="9">
    <source>
        <dbReference type="EMBL" id="CAA9312746.1"/>
    </source>
</evidence>
<keyword evidence="4 7" id="KW-0812">Transmembrane</keyword>
<dbReference type="InterPro" id="IPR011701">
    <property type="entry name" value="MFS"/>
</dbReference>
<feature type="transmembrane region" description="Helical" evidence="7">
    <location>
        <begin position="151"/>
        <end position="171"/>
    </location>
</feature>
<dbReference type="Pfam" id="PF07690">
    <property type="entry name" value="MFS_1"/>
    <property type="match status" value="1"/>
</dbReference>
<proteinExistence type="predicted"/>
<dbReference type="GO" id="GO:0022857">
    <property type="term" value="F:transmembrane transporter activity"/>
    <property type="evidence" value="ECO:0007669"/>
    <property type="project" value="InterPro"/>
</dbReference>
<dbReference type="GO" id="GO:0005886">
    <property type="term" value="C:plasma membrane"/>
    <property type="evidence" value="ECO:0007669"/>
    <property type="project" value="UniProtKB-SubCell"/>
</dbReference>
<comment type="subcellular location">
    <subcellularLocation>
        <location evidence="1">Cell membrane</location>
        <topology evidence="1">Multi-pass membrane protein</topology>
    </subcellularLocation>
</comment>
<gene>
    <name evidence="9" type="ORF">AVDCRST_MAG16-293</name>
</gene>
<feature type="transmembrane region" description="Helical" evidence="7">
    <location>
        <begin position="308"/>
        <end position="329"/>
    </location>
</feature>
<dbReference type="SUPFAM" id="SSF103473">
    <property type="entry name" value="MFS general substrate transporter"/>
    <property type="match status" value="2"/>
</dbReference>
<feature type="transmembrane region" description="Helical" evidence="7">
    <location>
        <begin position="89"/>
        <end position="109"/>
    </location>
</feature>
<feature type="domain" description="Major facilitator superfamily (MFS) profile" evidence="8">
    <location>
        <begin position="23"/>
        <end position="471"/>
    </location>
</feature>
<dbReference type="Gene3D" id="1.20.1250.20">
    <property type="entry name" value="MFS general substrate transporter like domains"/>
    <property type="match status" value="1"/>
</dbReference>
<dbReference type="InterPro" id="IPR036259">
    <property type="entry name" value="MFS_trans_sf"/>
</dbReference>
<feature type="transmembrane region" description="Helical" evidence="7">
    <location>
        <begin position="241"/>
        <end position="258"/>
    </location>
</feature>
<evidence type="ECO:0000259" key="8">
    <source>
        <dbReference type="PROSITE" id="PS50850"/>
    </source>
</evidence>
<keyword evidence="6 7" id="KW-0472">Membrane</keyword>
<evidence type="ECO:0000256" key="2">
    <source>
        <dbReference type="ARBA" id="ARBA00022448"/>
    </source>
</evidence>
<feature type="transmembrane region" description="Helical" evidence="7">
    <location>
        <begin position="121"/>
        <end position="139"/>
    </location>
</feature>
<keyword evidence="2" id="KW-0813">Transport</keyword>
<keyword evidence="3" id="KW-1003">Cell membrane</keyword>
<dbReference type="InterPro" id="IPR020846">
    <property type="entry name" value="MFS_dom"/>
</dbReference>
<feature type="transmembrane region" description="Helical" evidence="7">
    <location>
        <begin position="177"/>
        <end position="197"/>
    </location>
</feature>
<dbReference type="PANTHER" id="PTHR42718">
    <property type="entry name" value="MAJOR FACILITATOR SUPERFAMILY MULTIDRUG TRANSPORTER MFSC"/>
    <property type="match status" value="1"/>
</dbReference>
<dbReference type="CDD" id="cd17321">
    <property type="entry name" value="MFS_MMR_MDR_like"/>
    <property type="match status" value="1"/>
</dbReference>
<sequence length="472" mass="46948">MGSDGPPAPTGVVRLGTPAGRWVLLASVLGFGLAGIDATVVNVALPAIGADLDGDFADLQWTITGYTLTLASFILLGGALGDRYGRRRVFVVGVVWFAVASLLCGLAPSTEVLIACRALQGVGGALLTPGSLAMISASFAPDDRARAIGSWSGLGGVAAAAGPFLGGYLVQVASWRWVFLINVPLAVLVVVVAQRHVPETRDARATGRVDLAGAVLGALGLAGVTYALIEAPETGWTAPEVLGAAAVGVAALVAFVVVEQRSAAPMLPLTIFGSRVFSAVNAVTFVVYGAFGGIFFLLVVALQAVAGFGALAAGTALLPITVVMLVLSGRAGAWGSRTGPRLPLTAGTLVCAAGVLLMLRIGPASSYVLDVLPGVTVLGLGLALLVAPLTAAVLAATDIAHAGVASGVNNAVARAASLLAVAVLPAVAGLSGDDYADPAAFADGFRTAVLVTAAVLVAGSALAATAVPRRSP</sequence>
<dbReference type="InterPro" id="IPR004638">
    <property type="entry name" value="EmrB-like"/>
</dbReference>
<feature type="transmembrane region" description="Helical" evidence="7">
    <location>
        <begin position="59"/>
        <end position="77"/>
    </location>
</feature>
<dbReference type="PROSITE" id="PS50850">
    <property type="entry name" value="MFS"/>
    <property type="match status" value="1"/>
</dbReference>
<feature type="transmembrane region" description="Helical" evidence="7">
    <location>
        <begin position="448"/>
        <end position="467"/>
    </location>
</feature>
<dbReference type="PANTHER" id="PTHR42718:SF42">
    <property type="entry name" value="EXPORT PROTEIN"/>
    <property type="match status" value="1"/>
</dbReference>
<feature type="transmembrane region" description="Helical" evidence="7">
    <location>
        <begin position="408"/>
        <end position="428"/>
    </location>
</feature>
<dbReference type="NCBIfam" id="TIGR00711">
    <property type="entry name" value="efflux_EmrB"/>
    <property type="match status" value="1"/>
</dbReference>
<dbReference type="EMBL" id="CADCUE010000022">
    <property type="protein sequence ID" value="CAA9312746.1"/>
    <property type="molecule type" value="Genomic_DNA"/>
</dbReference>
<evidence type="ECO:0000256" key="4">
    <source>
        <dbReference type="ARBA" id="ARBA00022692"/>
    </source>
</evidence>
<evidence type="ECO:0000256" key="1">
    <source>
        <dbReference type="ARBA" id="ARBA00004651"/>
    </source>
</evidence>
<feature type="transmembrane region" description="Helical" evidence="7">
    <location>
        <begin position="22"/>
        <end position="47"/>
    </location>
</feature>
<feature type="transmembrane region" description="Helical" evidence="7">
    <location>
        <begin position="371"/>
        <end position="396"/>
    </location>
</feature>
<dbReference type="Gene3D" id="1.20.1720.10">
    <property type="entry name" value="Multidrug resistance protein D"/>
    <property type="match status" value="1"/>
</dbReference>